<feature type="region of interest" description="Disordered" evidence="2">
    <location>
        <begin position="1"/>
        <end position="31"/>
    </location>
</feature>
<dbReference type="Pfam" id="PF07228">
    <property type="entry name" value="SpoIIE"/>
    <property type="match status" value="1"/>
</dbReference>
<gene>
    <name evidence="4" type="ORF">K7472_28520</name>
</gene>
<dbReference type="PANTHER" id="PTHR43156">
    <property type="entry name" value="STAGE II SPORULATION PROTEIN E-RELATED"/>
    <property type="match status" value="1"/>
</dbReference>
<evidence type="ECO:0000313" key="4">
    <source>
        <dbReference type="EMBL" id="MBY8888760.1"/>
    </source>
</evidence>
<feature type="domain" description="PAS" evidence="3">
    <location>
        <begin position="34"/>
        <end position="85"/>
    </location>
</feature>
<name>A0ABS7QZX9_9ACTN</name>
<dbReference type="SUPFAM" id="SSF55785">
    <property type="entry name" value="PYP-like sensor domain (PAS domain)"/>
    <property type="match status" value="1"/>
</dbReference>
<evidence type="ECO:0000313" key="5">
    <source>
        <dbReference type="Proteomes" id="UP001198565"/>
    </source>
</evidence>
<keyword evidence="1" id="KW-0378">Hydrolase</keyword>
<dbReference type="InterPro" id="IPR001932">
    <property type="entry name" value="PPM-type_phosphatase-like_dom"/>
</dbReference>
<dbReference type="SUPFAM" id="SSF55781">
    <property type="entry name" value="GAF domain-like"/>
    <property type="match status" value="1"/>
</dbReference>
<organism evidence="4 5">
    <name type="scientific">Streptantibioticus parmotrematis</name>
    <dbReference type="NCBI Taxonomy" id="2873249"/>
    <lineage>
        <taxon>Bacteria</taxon>
        <taxon>Bacillati</taxon>
        <taxon>Actinomycetota</taxon>
        <taxon>Actinomycetes</taxon>
        <taxon>Kitasatosporales</taxon>
        <taxon>Streptomycetaceae</taxon>
        <taxon>Streptantibioticus</taxon>
    </lineage>
</organism>
<dbReference type="Gene3D" id="3.60.40.10">
    <property type="entry name" value="PPM-type phosphatase domain"/>
    <property type="match status" value="1"/>
</dbReference>
<accession>A0ABS7QZX9</accession>
<protein>
    <submittedName>
        <fullName evidence="4">SpoIIE family protein phosphatase</fullName>
    </submittedName>
</protein>
<dbReference type="InterPro" id="IPR052016">
    <property type="entry name" value="Bact_Sigma-Reg"/>
</dbReference>
<dbReference type="InterPro" id="IPR036457">
    <property type="entry name" value="PPM-type-like_dom_sf"/>
</dbReference>
<evidence type="ECO:0000256" key="2">
    <source>
        <dbReference type="SAM" id="MobiDB-lite"/>
    </source>
</evidence>
<keyword evidence="5" id="KW-1185">Reference proteome</keyword>
<dbReference type="Proteomes" id="UP001198565">
    <property type="component" value="Unassembled WGS sequence"/>
</dbReference>
<dbReference type="EMBL" id="JAINVZ010000028">
    <property type="protein sequence ID" value="MBY8888760.1"/>
    <property type="molecule type" value="Genomic_DNA"/>
</dbReference>
<proteinExistence type="predicted"/>
<sequence>MEGDPIPSDPACAGTAEPLPGGPPVGTDSSLPLNGPLLRRLLEGTTAGIGVLDTELRYLYVNPALARMNGVPAEAHLGRTIGEILPALDAREDVLREVLADGRPRETTSSGHTRAASGLDRRYWHGAYHRLEEDGAVVGIVGIVLEVSASRQEQHDLERSRARLALLDTAVTRIGTTLDIDTTCAELADFLVPDLADAASVEILPPDATTVVEHPGGMLRLRRAALAALPTLREAAERLGRPGSDVQYQRTSQIRRSLETGQARILNLPTDAQLAVAAPDSDRVAAYRAMGMHSALVVPLTARGETVGTVTMVRVGDSPAFGNEDLIIAQDLAGRAAISLDNARRYTREHGIALELQRALLSEPTHPHPGVEVASRYLPAGRSALVGGDWYDTIRLPFGRTLLAMGDVMGHGVEAAVDMSNYRSMLRVVGAADLPPHRVLRQLDTMIAGSGEGRPATCLLALADPARGRISYSSAGHLPPAVLGSDGDTRLLTVPPGPPLGTGVGGYELVTSAWRPGSVLLLYTDGLVERRGEDIDASLARLGRLRLDVDGPLDALLDTVIDRLVTTEAPDDVAVLAARVRSRRGSVTT</sequence>
<dbReference type="PANTHER" id="PTHR43156:SF2">
    <property type="entry name" value="STAGE II SPORULATION PROTEIN E"/>
    <property type="match status" value="1"/>
</dbReference>
<dbReference type="Pfam" id="PF01590">
    <property type="entry name" value="GAF"/>
    <property type="match status" value="1"/>
</dbReference>
<dbReference type="InterPro" id="IPR013656">
    <property type="entry name" value="PAS_4"/>
</dbReference>
<dbReference type="PROSITE" id="PS50112">
    <property type="entry name" value="PAS"/>
    <property type="match status" value="1"/>
</dbReference>
<dbReference type="SMART" id="SM00091">
    <property type="entry name" value="PAS"/>
    <property type="match status" value="1"/>
</dbReference>
<dbReference type="Gene3D" id="3.30.450.20">
    <property type="entry name" value="PAS domain"/>
    <property type="match status" value="1"/>
</dbReference>
<evidence type="ECO:0000259" key="3">
    <source>
        <dbReference type="PROSITE" id="PS50112"/>
    </source>
</evidence>
<dbReference type="SMART" id="SM00065">
    <property type="entry name" value="GAF"/>
    <property type="match status" value="1"/>
</dbReference>
<dbReference type="InterPro" id="IPR000014">
    <property type="entry name" value="PAS"/>
</dbReference>
<reference evidence="4 5" key="1">
    <citation type="submission" date="2021-08" db="EMBL/GenBank/DDBJ databases">
        <title>Streptomyces sp. PTM05 isolated from lichen.</title>
        <authorList>
            <person name="Somphong A."/>
            <person name="Phongsopitanun W."/>
            <person name="Tanasupawat S."/>
        </authorList>
    </citation>
    <scope>NUCLEOTIDE SEQUENCE [LARGE SCALE GENOMIC DNA]</scope>
    <source>
        <strain evidence="4 5">Ptm05</strain>
    </source>
</reference>
<dbReference type="SUPFAM" id="SSF81606">
    <property type="entry name" value="PP2C-like"/>
    <property type="match status" value="1"/>
</dbReference>
<evidence type="ECO:0000256" key="1">
    <source>
        <dbReference type="ARBA" id="ARBA00022801"/>
    </source>
</evidence>
<dbReference type="InterPro" id="IPR035965">
    <property type="entry name" value="PAS-like_dom_sf"/>
</dbReference>
<dbReference type="InterPro" id="IPR003018">
    <property type="entry name" value="GAF"/>
</dbReference>
<dbReference type="Pfam" id="PF08448">
    <property type="entry name" value="PAS_4"/>
    <property type="match status" value="1"/>
</dbReference>
<comment type="caution">
    <text evidence="4">The sequence shown here is derived from an EMBL/GenBank/DDBJ whole genome shotgun (WGS) entry which is preliminary data.</text>
</comment>
<dbReference type="NCBIfam" id="TIGR00229">
    <property type="entry name" value="sensory_box"/>
    <property type="match status" value="1"/>
</dbReference>
<dbReference type="Gene3D" id="3.30.450.40">
    <property type="match status" value="1"/>
</dbReference>
<dbReference type="SMART" id="SM00331">
    <property type="entry name" value="PP2C_SIG"/>
    <property type="match status" value="1"/>
</dbReference>
<dbReference type="InterPro" id="IPR029016">
    <property type="entry name" value="GAF-like_dom_sf"/>
</dbReference>